<dbReference type="InterPro" id="IPR036858">
    <property type="entry name" value="Cyclin-dep_kinase_reg-sub_sf"/>
</dbReference>
<comment type="caution">
    <text evidence="2">The sequence shown here is derived from an EMBL/GenBank/DDBJ whole genome shotgun (WGS) entry which is preliminary data.</text>
</comment>
<gene>
    <name evidence="2" type="ORF">chiPu_0021825</name>
</gene>
<organism evidence="2 3">
    <name type="scientific">Chiloscyllium punctatum</name>
    <name type="common">Brownbanded bambooshark</name>
    <name type="synonym">Hemiscyllium punctatum</name>
    <dbReference type="NCBI Taxonomy" id="137246"/>
    <lineage>
        <taxon>Eukaryota</taxon>
        <taxon>Metazoa</taxon>
        <taxon>Chordata</taxon>
        <taxon>Craniata</taxon>
        <taxon>Vertebrata</taxon>
        <taxon>Chondrichthyes</taxon>
        <taxon>Elasmobranchii</taxon>
        <taxon>Galeomorphii</taxon>
        <taxon>Galeoidea</taxon>
        <taxon>Orectolobiformes</taxon>
        <taxon>Hemiscylliidae</taxon>
        <taxon>Chiloscyllium</taxon>
    </lineage>
</organism>
<feature type="region of interest" description="Disordered" evidence="1">
    <location>
        <begin position="1"/>
        <end position="23"/>
    </location>
</feature>
<dbReference type="GO" id="GO:0016538">
    <property type="term" value="F:cyclin-dependent protein serine/threonine kinase regulator activity"/>
    <property type="evidence" value="ECO:0007669"/>
    <property type="project" value="InterPro"/>
</dbReference>
<name>A0A401RMT5_CHIPU</name>
<dbReference type="Proteomes" id="UP000287033">
    <property type="component" value="Unassembled WGS sequence"/>
</dbReference>
<sequence length="105" mass="11572">MVPFPPPPQKLSDGSAGQWGARARSFVSEGRRVGAARESGGWKMDRNEIYYSDRYNDGEFEYRASHPAVQAPAAEERPGRVVTCWTFHPASSHPPLSTVDLPTAL</sequence>
<protein>
    <submittedName>
        <fullName evidence="2">Uncharacterized protein</fullName>
    </submittedName>
</protein>
<dbReference type="SUPFAM" id="SSF55637">
    <property type="entry name" value="Cell cycle regulatory proteins"/>
    <property type="match status" value="1"/>
</dbReference>
<evidence type="ECO:0000313" key="3">
    <source>
        <dbReference type="Proteomes" id="UP000287033"/>
    </source>
</evidence>
<proteinExistence type="predicted"/>
<accession>A0A401RMT5</accession>
<evidence type="ECO:0000256" key="1">
    <source>
        <dbReference type="SAM" id="MobiDB-lite"/>
    </source>
</evidence>
<dbReference type="EMBL" id="BEZZ01004924">
    <property type="protein sequence ID" value="GCC19410.1"/>
    <property type="molecule type" value="Genomic_DNA"/>
</dbReference>
<evidence type="ECO:0000313" key="2">
    <source>
        <dbReference type="EMBL" id="GCC19410.1"/>
    </source>
</evidence>
<keyword evidence="3" id="KW-1185">Reference proteome</keyword>
<reference evidence="2 3" key="1">
    <citation type="journal article" date="2018" name="Nat. Ecol. Evol.">
        <title>Shark genomes provide insights into elasmobranch evolution and the origin of vertebrates.</title>
        <authorList>
            <person name="Hara Y"/>
            <person name="Yamaguchi K"/>
            <person name="Onimaru K"/>
            <person name="Kadota M"/>
            <person name="Koyanagi M"/>
            <person name="Keeley SD"/>
            <person name="Tatsumi K"/>
            <person name="Tanaka K"/>
            <person name="Motone F"/>
            <person name="Kageyama Y"/>
            <person name="Nozu R"/>
            <person name="Adachi N"/>
            <person name="Nishimura O"/>
            <person name="Nakagawa R"/>
            <person name="Tanegashima C"/>
            <person name="Kiyatake I"/>
            <person name="Matsumoto R"/>
            <person name="Murakumo K"/>
            <person name="Nishida K"/>
            <person name="Terakita A"/>
            <person name="Kuratani S"/>
            <person name="Sato K"/>
            <person name="Hyodo S Kuraku.S."/>
        </authorList>
    </citation>
    <scope>NUCLEOTIDE SEQUENCE [LARGE SCALE GENOMIC DNA]</scope>
</reference>
<dbReference type="AlphaFoldDB" id="A0A401RMT5"/>